<dbReference type="Pfam" id="PF14942">
    <property type="entry name" value="Muted"/>
    <property type="match status" value="1"/>
</dbReference>
<organism evidence="4 5">
    <name type="scientific">Leptobrachium leishanense</name>
    <name type="common">Leishan spiny toad</name>
    <dbReference type="NCBI Taxonomy" id="445787"/>
    <lineage>
        <taxon>Eukaryota</taxon>
        <taxon>Metazoa</taxon>
        <taxon>Chordata</taxon>
        <taxon>Craniata</taxon>
        <taxon>Vertebrata</taxon>
        <taxon>Euteleostomi</taxon>
        <taxon>Amphibia</taxon>
        <taxon>Batrachia</taxon>
        <taxon>Anura</taxon>
        <taxon>Pelobatoidea</taxon>
        <taxon>Megophryidae</taxon>
        <taxon>Leptobrachium</taxon>
    </lineage>
</organism>
<evidence type="ECO:0000256" key="2">
    <source>
        <dbReference type="ARBA" id="ARBA00019580"/>
    </source>
</evidence>
<dbReference type="InterPro" id="IPR017243">
    <property type="entry name" value="Bloc1s5"/>
</dbReference>
<reference evidence="4" key="2">
    <citation type="submission" date="2025-09" db="UniProtKB">
        <authorList>
            <consortium name="Ensembl"/>
        </authorList>
    </citation>
    <scope>IDENTIFICATION</scope>
</reference>
<dbReference type="OrthoDB" id="18964at2759"/>
<name>A0A8C5PJL3_9ANUR</name>
<keyword evidence="5" id="KW-1185">Reference proteome</keyword>
<proteinExistence type="inferred from homology"/>
<dbReference type="Proteomes" id="UP000694569">
    <property type="component" value="Unplaced"/>
</dbReference>
<dbReference type="PANTHER" id="PTHR31784">
    <property type="entry name" value="BIOGENESIS OF LYSOSOME-RELATED ORGANELLES COMPLEX 1 SUBUNIT 5"/>
    <property type="match status" value="1"/>
</dbReference>
<protein>
    <recommendedName>
        <fullName evidence="2">Biogenesis of lysosome-related organelles complex 1 subunit 5</fullName>
    </recommendedName>
    <alternativeName>
        <fullName evidence="3">Protein Muted homolog</fullName>
    </alternativeName>
</protein>
<accession>A0A8C5PJL3</accession>
<comment type="similarity">
    <text evidence="1">Belongs to the BLOC1S5 family.</text>
</comment>
<evidence type="ECO:0000313" key="5">
    <source>
        <dbReference type="Proteomes" id="UP000694569"/>
    </source>
</evidence>
<reference evidence="4" key="1">
    <citation type="submission" date="2025-08" db="UniProtKB">
        <authorList>
            <consortium name="Ensembl"/>
        </authorList>
    </citation>
    <scope>IDENTIFICATION</scope>
</reference>
<dbReference type="AlphaFoldDB" id="A0A8C5PJL3"/>
<evidence type="ECO:0000313" key="4">
    <source>
        <dbReference type="Ensembl" id="ENSLLEP00000023731.1"/>
    </source>
</evidence>
<evidence type="ECO:0000256" key="3">
    <source>
        <dbReference type="ARBA" id="ARBA00031992"/>
    </source>
</evidence>
<evidence type="ECO:0000256" key="1">
    <source>
        <dbReference type="ARBA" id="ARBA00010754"/>
    </source>
</evidence>
<dbReference type="PANTHER" id="PTHR31784:SF2">
    <property type="entry name" value="BIOGENESIS OF LYSOSOME-RELATED ORGANELLES COMPLEX 1 SUBUNIT 5"/>
    <property type="match status" value="1"/>
</dbReference>
<dbReference type="GO" id="GO:0031083">
    <property type="term" value="C:BLOC-1 complex"/>
    <property type="evidence" value="ECO:0007669"/>
    <property type="project" value="InterPro"/>
</dbReference>
<dbReference type="Ensembl" id="ENSLLET00000024640.1">
    <property type="protein sequence ID" value="ENSLLEP00000023731.1"/>
    <property type="gene ID" value="ENSLLEG00000015064.1"/>
</dbReference>
<dbReference type="GO" id="GO:0030133">
    <property type="term" value="C:transport vesicle"/>
    <property type="evidence" value="ECO:0007669"/>
    <property type="project" value="InterPro"/>
</dbReference>
<dbReference type="GeneTree" id="ENSGT00390000016974"/>
<sequence>MSSPSPSKSAGSPLLQSLKRRDTVGEIHSRFLDPRPFIQGEKRYFIKEFEGKRGHREMRVLGNLHNSISETKEQTLPKCVGLMYDQLASVQKTLEGANHSFNRLQQREQENLKVNMAKKSHETLRAHWDIFMKEQAQRRIAIDLKSTAKQCCVLKEQYNEQYISFSFFFFVNKSFFI</sequence>